<feature type="transmembrane region" description="Helical" evidence="1">
    <location>
        <begin position="26"/>
        <end position="54"/>
    </location>
</feature>
<reference evidence="2 3" key="1">
    <citation type="submission" date="2015-11" db="EMBL/GenBank/DDBJ databases">
        <title>Expanding the genomic diversity of Burkholderia species for the development of highly accurate diagnostics.</title>
        <authorList>
            <person name="Sahl J."/>
            <person name="Keim P."/>
            <person name="Wagner D."/>
        </authorList>
    </citation>
    <scope>NUCLEOTIDE SEQUENCE [LARGE SCALE GENOMIC DNA]</scope>
    <source>
        <strain evidence="2 3">MSMB1808WGS</strain>
    </source>
</reference>
<evidence type="ECO:0000256" key="1">
    <source>
        <dbReference type="SAM" id="Phobius"/>
    </source>
</evidence>
<dbReference type="EMBL" id="LPBJ01000047">
    <property type="protein sequence ID" value="KVP97875.1"/>
    <property type="molecule type" value="Genomic_DNA"/>
</dbReference>
<dbReference type="Proteomes" id="UP000056453">
    <property type="component" value="Unassembled WGS sequence"/>
</dbReference>
<protein>
    <recommendedName>
        <fullName evidence="4">Fatty acid desaturase</fullName>
    </recommendedName>
</protein>
<keyword evidence="1" id="KW-0812">Transmembrane</keyword>
<proteinExistence type="predicted"/>
<dbReference type="AlphaFoldDB" id="A0AAW3MY01"/>
<sequence>MTKKNIKNGQFAPQSKHQAVAELEKAAHLIGAIIGITAWFVAIWMAAVGLGFLIHWTQVHWVWVPHHMIEAGHVIENVIFVADCVSLLWSVGVHLYHHCKGELSGGHGHA</sequence>
<keyword evidence="1" id="KW-1133">Transmembrane helix</keyword>
<dbReference type="RefSeq" id="WP_059928430.1">
    <property type="nucleotide sequence ID" value="NZ_LPBG01000117.1"/>
</dbReference>
<keyword evidence="1" id="KW-0472">Membrane</keyword>
<evidence type="ECO:0000313" key="2">
    <source>
        <dbReference type="EMBL" id="KVP97875.1"/>
    </source>
</evidence>
<keyword evidence="3" id="KW-1185">Reference proteome</keyword>
<name>A0AAW3MY01_9BURK</name>
<comment type="caution">
    <text evidence="2">The sequence shown here is derived from an EMBL/GenBank/DDBJ whole genome shotgun (WGS) entry which is preliminary data.</text>
</comment>
<organism evidence="2 3">
    <name type="scientific">Burkholderia ubonensis</name>
    <dbReference type="NCBI Taxonomy" id="101571"/>
    <lineage>
        <taxon>Bacteria</taxon>
        <taxon>Pseudomonadati</taxon>
        <taxon>Pseudomonadota</taxon>
        <taxon>Betaproteobacteria</taxon>
        <taxon>Burkholderiales</taxon>
        <taxon>Burkholderiaceae</taxon>
        <taxon>Burkholderia</taxon>
        <taxon>Burkholderia cepacia complex</taxon>
    </lineage>
</organism>
<evidence type="ECO:0008006" key="4">
    <source>
        <dbReference type="Google" id="ProtNLM"/>
    </source>
</evidence>
<accession>A0AAW3MY01</accession>
<gene>
    <name evidence="2" type="ORF">WJ96_04715</name>
</gene>
<evidence type="ECO:0000313" key="3">
    <source>
        <dbReference type="Proteomes" id="UP000056453"/>
    </source>
</evidence>